<evidence type="ECO:0000313" key="2">
    <source>
        <dbReference type="EMBL" id="QEL17426.1"/>
    </source>
</evidence>
<protein>
    <submittedName>
        <fullName evidence="2">Uncharacterized protein</fullName>
    </submittedName>
</protein>
<proteinExistence type="predicted"/>
<feature type="region of interest" description="Disordered" evidence="1">
    <location>
        <begin position="39"/>
        <end position="58"/>
    </location>
</feature>
<dbReference type="KEGG" id="lrs:PX52LOC_04415"/>
<keyword evidence="3" id="KW-1185">Reference proteome</keyword>
<sequence length="58" mass="6468">MKAITTPVPPATFDEVASRLDVLLTVTEDLLTVIEHMDRRHPWETTDDDISGPPAPKK</sequence>
<accession>A0A5C1AHF2</accession>
<evidence type="ECO:0000313" key="3">
    <source>
        <dbReference type="Proteomes" id="UP000324974"/>
    </source>
</evidence>
<dbReference type="EMBL" id="CP042425">
    <property type="protein sequence ID" value="QEL17426.1"/>
    <property type="molecule type" value="Genomic_DNA"/>
</dbReference>
<gene>
    <name evidence="2" type="ORF">PX52LOC_04415</name>
</gene>
<reference evidence="3" key="1">
    <citation type="submission" date="2019-08" db="EMBL/GenBank/DDBJ databases">
        <title>Limnoglobus roseus gen. nov., sp. nov., a novel freshwater planctomycete with a giant genome from the family Gemmataceae.</title>
        <authorList>
            <person name="Kulichevskaya I.S."/>
            <person name="Naumoff D.G."/>
            <person name="Miroshnikov K."/>
            <person name="Ivanova A."/>
            <person name="Philippov D.A."/>
            <person name="Hakobyan A."/>
            <person name="Rijpstra I.C."/>
            <person name="Sinninghe Damste J.S."/>
            <person name="Liesack W."/>
            <person name="Dedysh S.N."/>
        </authorList>
    </citation>
    <scope>NUCLEOTIDE SEQUENCE [LARGE SCALE GENOMIC DNA]</scope>
    <source>
        <strain evidence="3">PX52</strain>
    </source>
</reference>
<organism evidence="2 3">
    <name type="scientific">Limnoglobus roseus</name>
    <dbReference type="NCBI Taxonomy" id="2598579"/>
    <lineage>
        <taxon>Bacteria</taxon>
        <taxon>Pseudomonadati</taxon>
        <taxon>Planctomycetota</taxon>
        <taxon>Planctomycetia</taxon>
        <taxon>Gemmatales</taxon>
        <taxon>Gemmataceae</taxon>
        <taxon>Limnoglobus</taxon>
    </lineage>
</organism>
<dbReference type="AlphaFoldDB" id="A0A5C1AHF2"/>
<dbReference type="Proteomes" id="UP000324974">
    <property type="component" value="Chromosome"/>
</dbReference>
<evidence type="ECO:0000256" key="1">
    <source>
        <dbReference type="SAM" id="MobiDB-lite"/>
    </source>
</evidence>
<name>A0A5C1AHF2_9BACT</name>
<dbReference type="RefSeq" id="WP_168219131.1">
    <property type="nucleotide sequence ID" value="NZ_CP042425.1"/>
</dbReference>